<evidence type="ECO:0000259" key="2">
    <source>
        <dbReference type="PROSITE" id="PS50206"/>
    </source>
</evidence>
<dbReference type="PANTHER" id="PTHR43031:SF1">
    <property type="entry name" value="PYRIDINE NUCLEOTIDE-DISULPHIDE OXIDOREDUCTASE"/>
    <property type="match status" value="1"/>
</dbReference>
<dbReference type="HOGENOM" id="CLU_107126_1_0_7"/>
<keyword evidence="1" id="KW-1133">Transmembrane helix</keyword>
<dbReference type="Proteomes" id="UP000019141">
    <property type="component" value="Unassembled WGS sequence"/>
</dbReference>
<keyword evidence="4" id="KW-1185">Reference proteome</keyword>
<organism evidence="3 4">
    <name type="scientific">Entotheonella factor</name>
    <dbReference type="NCBI Taxonomy" id="1429438"/>
    <lineage>
        <taxon>Bacteria</taxon>
        <taxon>Pseudomonadati</taxon>
        <taxon>Nitrospinota/Tectimicrobiota group</taxon>
        <taxon>Candidatus Tectimicrobiota</taxon>
        <taxon>Candidatus Entotheonellia</taxon>
        <taxon>Candidatus Entotheonellales</taxon>
        <taxon>Candidatus Entotheonellaceae</taxon>
        <taxon>Candidatus Entotheonella</taxon>
    </lineage>
</organism>
<dbReference type="PANTHER" id="PTHR43031">
    <property type="entry name" value="FAD-DEPENDENT OXIDOREDUCTASE"/>
    <property type="match status" value="1"/>
</dbReference>
<keyword evidence="1" id="KW-0472">Membrane</keyword>
<dbReference type="EMBL" id="AZHW01000241">
    <property type="protein sequence ID" value="ETX01358.1"/>
    <property type="molecule type" value="Genomic_DNA"/>
</dbReference>
<evidence type="ECO:0000313" key="3">
    <source>
        <dbReference type="EMBL" id="ETX01358.1"/>
    </source>
</evidence>
<dbReference type="Pfam" id="PF00581">
    <property type="entry name" value="Rhodanese"/>
    <property type="match status" value="1"/>
</dbReference>
<dbReference type="PROSITE" id="PS50206">
    <property type="entry name" value="RHODANESE_3"/>
    <property type="match status" value="1"/>
</dbReference>
<dbReference type="CDD" id="cd00158">
    <property type="entry name" value="RHOD"/>
    <property type="match status" value="1"/>
</dbReference>
<dbReference type="InterPro" id="IPR050229">
    <property type="entry name" value="GlpE_sulfurtransferase"/>
</dbReference>
<dbReference type="SUPFAM" id="SSF52821">
    <property type="entry name" value="Rhodanese/Cell cycle control phosphatase"/>
    <property type="match status" value="1"/>
</dbReference>
<dbReference type="PATRIC" id="fig|1429438.4.peg.1641"/>
<protein>
    <recommendedName>
        <fullName evidence="2">Rhodanese domain-containing protein</fullName>
    </recommendedName>
</protein>
<dbReference type="Gene3D" id="3.40.250.10">
    <property type="entry name" value="Rhodanese-like domain"/>
    <property type="match status" value="1"/>
</dbReference>
<dbReference type="InterPro" id="IPR036873">
    <property type="entry name" value="Rhodanese-like_dom_sf"/>
</dbReference>
<dbReference type="InterPro" id="IPR021309">
    <property type="entry name" value="YgaP-like_TM"/>
</dbReference>
<keyword evidence="1" id="KW-0812">Transmembrane</keyword>
<gene>
    <name evidence="3" type="ORF">ETSY1_07660</name>
</gene>
<dbReference type="SMART" id="SM00450">
    <property type="entry name" value="RHOD"/>
    <property type="match status" value="1"/>
</dbReference>
<name>W4LTQ1_ENTF1</name>
<feature type="transmembrane region" description="Helical" evidence="1">
    <location>
        <begin position="150"/>
        <end position="171"/>
    </location>
</feature>
<comment type="caution">
    <text evidence="3">The sequence shown here is derived from an EMBL/GenBank/DDBJ whole genome shotgun (WGS) entry which is preliminary data.</text>
</comment>
<proteinExistence type="predicted"/>
<dbReference type="Pfam" id="PF11127">
    <property type="entry name" value="YgaP-like_TM"/>
    <property type="match status" value="1"/>
</dbReference>
<dbReference type="Gene3D" id="6.10.140.1340">
    <property type="match status" value="1"/>
</dbReference>
<reference evidence="3 4" key="1">
    <citation type="journal article" date="2014" name="Nature">
        <title>An environmental bacterial taxon with a large and distinct metabolic repertoire.</title>
        <authorList>
            <person name="Wilson M.C."/>
            <person name="Mori T."/>
            <person name="Ruckert C."/>
            <person name="Uria A.R."/>
            <person name="Helf M.J."/>
            <person name="Takada K."/>
            <person name="Gernert C."/>
            <person name="Steffens U.A."/>
            <person name="Heycke N."/>
            <person name="Schmitt S."/>
            <person name="Rinke C."/>
            <person name="Helfrich E.J."/>
            <person name="Brachmann A.O."/>
            <person name="Gurgui C."/>
            <person name="Wakimoto T."/>
            <person name="Kracht M."/>
            <person name="Crusemann M."/>
            <person name="Hentschel U."/>
            <person name="Abe I."/>
            <person name="Matsunaga S."/>
            <person name="Kalinowski J."/>
            <person name="Takeyama H."/>
            <person name="Piel J."/>
        </authorList>
    </citation>
    <scope>NUCLEOTIDE SEQUENCE [LARGE SCALE GENOMIC DNA]</scope>
    <source>
        <strain evidence="4">TSY1</strain>
    </source>
</reference>
<feature type="transmembrane region" description="Helical" evidence="1">
    <location>
        <begin position="122"/>
        <end position="144"/>
    </location>
</feature>
<dbReference type="InterPro" id="IPR001763">
    <property type="entry name" value="Rhodanese-like_dom"/>
</dbReference>
<accession>W4LTQ1</accession>
<evidence type="ECO:0000256" key="1">
    <source>
        <dbReference type="SAM" id="Phobius"/>
    </source>
</evidence>
<feature type="domain" description="Rhodanese" evidence="2">
    <location>
        <begin position="26"/>
        <end position="110"/>
    </location>
</feature>
<evidence type="ECO:0000313" key="4">
    <source>
        <dbReference type="Proteomes" id="UP000019141"/>
    </source>
</evidence>
<sequence length="179" mass="19496">MTIDTEKSLQNVDATTLKAWMDEGCAIVIDVREPAEFRGEHIAGAHLVSLSTFDPARVPQEEGKKLVLHCRTGNRSSQAGRKLLEAGYTEVYHLQQGLESWKAAGYDTERSDRAPISLDRQVQITAGSLILLGTLLGAFVSPWFLFLSGFVGAGLVFAGLTGTCGMAMLLAKLPYNRRL</sequence>
<dbReference type="AlphaFoldDB" id="W4LTQ1"/>